<reference evidence="1 2" key="1">
    <citation type="journal article" date="2019" name="Nat. Med.">
        <title>A library of human gut bacterial isolates paired with longitudinal multiomics data enables mechanistic microbiome research.</title>
        <authorList>
            <person name="Poyet M."/>
            <person name="Groussin M."/>
            <person name="Gibbons S.M."/>
            <person name="Avila-Pacheco J."/>
            <person name="Jiang X."/>
            <person name="Kearney S.M."/>
            <person name="Perrotta A.R."/>
            <person name="Berdy B."/>
            <person name="Zhao S."/>
            <person name="Lieberman T.D."/>
            <person name="Swanson P.K."/>
            <person name="Smith M."/>
            <person name="Roesemann S."/>
            <person name="Alexander J.E."/>
            <person name="Rich S.A."/>
            <person name="Livny J."/>
            <person name="Vlamakis H."/>
            <person name="Clish C."/>
            <person name="Bullock K."/>
            <person name="Deik A."/>
            <person name="Scott J."/>
            <person name="Pierce K.A."/>
            <person name="Xavier R.J."/>
            <person name="Alm E.J."/>
        </authorList>
    </citation>
    <scope>NUCLEOTIDE SEQUENCE [LARGE SCALE GENOMIC DNA]</scope>
    <source>
        <strain evidence="1 2">BIOML-A2</strain>
    </source>
</reference>
<dbReference type="AlphaFoldDB" id="A0A5B3G9Q0"/>
<gene>
    <name evidence="1" type="ORF">F2Y13_07935</name>
</gene>
<protein>
    <recommendedName>
        <fullName evidence="3">Transcriptional regulator</fullName>
    </recommendedName>
</protein>
<comment type="caution">
    <text evidence="1">The sequence shown here is derived from an EMBL/GenBank/DDBJ whole genome shotgun (WGS) entry which is preliminary data.</text>
</comment>
<proteinExistence type="predicted"/>
<dbReference type="EMBL" id="VVXK01000009">
    <property type="protein sequence ID" value="KAA2370251.1"/>
    <property type="molecule type" value="Genomic_DNA"/>
</dbReference>
<evidence type="ECO:0000313" key="2">
    <source>
        <dbReference type="Proteomes" id="UP000323567"/>
    </source>
</evidence>
<accession>A0A5B3G9Q0</accession>
<evidence type="ECO:0008006" key="3">
    <source>
        <dbReference type="Google" id="ProtNLM"/>
    </source>
</evidence>
<organism evidence="1 2">
    <name type="scientific">Alistipes shahii</name>
    <dbReference type="NCBI Taxonomy" id="328814"/>
    <lineage>
        <taxon>Bacteria</taxon>
        <taxon>Pseudomonadati</taxon>
        <taxon>Bacteroidota</taxon>
        <taxon>Bacteroidia</taxon>
        <taxon>Bacteroidales</taxon>
        <taxon>Rikenellaceae</taxon>
        <taxon>Alistipes</taxon>
    </lineage>
</organism>
<dbReference type="Proteomes" id="UP000323567">
    <property type="component" value="Unassembled WGS sequence"/>
</dbReference>
<dbReference type="RefSeq" id="WP_149887313.1">
    <property type="nucleotide sequence ID" value="NZ_DAITRP010000004.1"/>
</dbReference>
<sequence length="64" mass="7375">MSTENREKRLEAIRNGLRRGDKKHIARLAGVHPVWVSYVIMGRGVSERILTIAERVIAERVQHN</sequence>
<name>A0A5B3G9Q0_9BACT</name>
<evidence type="ECO:0000313" key="1">
    <source>
        <dbReference type="EMBL" id="KAA2370251.1"/>
    </source>
</evidence>